<feature type="chain" id="PRO_5047359799" evidence="8">
    <location>
        <begin position="28"/>
        <end position="79"/>
    </location>
</feature>
<keyword evidence="3" id="KW-0964">Secreted</keyword>
<keyword evidence="6 7" id="KW-0034">Amyloid</keyword>
<comment type="caution">
    <text evidence="10">The sequence shown here is derived from an EMBL/GenBank/DDBJ whole genome shotgun (WGS) entry which is preliminary data.</text>
</comment>
<evidence type="ECO:0000259" key="9">
    <source>
        <dbReference type="PROSITE" id="PS51884"/>
    </source>
</evidence>
<evidence type="ECO:0000256" key="8">
    <source>
        <dbReference type="SAM" id="SignalP"/>
    </source>
</evidence>
<evidence type="ECO:0000256" key="5">
    <source>
        <dbReference type="ARBA" id="ARBA00022889"/>
    </source>
</evidence>
<dbReference type="InterPro" id="IPR005528">
    <property type="entry name" value="ChpA-H"/>
</dbReference>
<gene>
    <name evidence="10" type="ORF">GCM10012285_24570</name>
</gene>
<evidence type="ECO:0000256" key="1">
    <source>
        <dbReference type="ARBA" id="ARBA00004191"/>
    </source>
</evidence>
<keyword evidence="2" id="KW-0134">Cell wall</keyword>
<protein>
    <submittedName>
        <fullName evidence="10">Membrane protein</fullName>
    </submittedName>
</protein>
<reference evidence="11" key="1">
    <citation type="journal article" date="2019" name="Int. J. Syst. Evol. Microbiol.">
        <title>The Global Catalogue of Microorganisms (GCM) 10K type strain sequencing project: providing services to taxonomists for standard genome sequencing and annotation.</title>
        <authorList>
            <consortium name="The Broad Institute Genomics Platform"/>
            <consortium name="The Broad Institute Genome Sequencing Center for Infectious Disease"/>
            <person name="Wu L."/>
            <person name="Ma J."/>
        </authorList>
    </citation>
    <scope>NUCLEOTIDE SEQUENCE [LARGE SCALE GENOMIC DNA]</scope>
    <source>
        <strain evidence="11">CGMCC 4.7323</strain>
    </source>
</reference>
<keyword evidence="4 8" id="KW-0732">Signal</keyword>
<dbReference type="Proteomes" id="UP000600080">
    <property type="component" value="Unassembled WGS sequence"/>
</dbReference>
<keyword evidence="11" id="KW-1185">Reference proteome</keyword>
<dbReference type="EMBL" id="BMND01000008">
    <property type="protein sequence ID" value="GGN43292.1"/>
    <property type="molecule type" value="Genomic_DNA"/>
</dbReference>
<feature type="signal peptide" evidence="8">
    <location>
        <begin position="1"/>
        <end position="27"/>
    </location>
</feature>
<evidence type="ECO:0000256" key="2">
    <source>
        <dbReference type="ARBA" id="ARBA00022512"/>
    </source>
</evidence>
<evidence type="ECO:0000313" key="11">
    <source>
        <dbReference type="Proteomes" id="UP000600080"/>
    </source>
</evidence>
<accession>A0ABQ2JDU2</accession>
<name>A0ABQ2JDU2_9ACTN</name>
<proteinExistence type="predicted"/>
<organism evidence="10 11">
    <name type="scientific">Streptomyces kronopolitis</name>
    <dbReference type="NCBI Taxonomy" id="1612435"/>
    <lineage>
        <taxon>Bacteria</taxon>
        <taxon>Bacillati</taxon>
        <taxon>Actinomycetota</taxon>
        <taxon>Actinomycetes</taxon>
        <taxon>Kitasatosporales</taxon>
        <taxon>Streptomycetaceae</taxon>
        <taxon>Streptomyces</taxon>
    </lineage>
</organism>
<feature type="domain" description="Chaplin" evidence="9">
    <location>
        <begin position="38"/>
        <end position="78"/>
    </location>
</feature>
<evidence type="ECO:0000256" key="6">
    <source>
        <dbReference type="ARBA" id="ARBA00023087"/>
    </source>
</evidence>
<dbReference type="PROSITE" id="PS51884">
    <property type="entry name" value="CHAPLIN"/>
    <property type="match status" value="1"/>
</dbReference>
<comment type="subcellular location">
    <subcellularLocation>
        <location evidence="1">Secreted</location>
        <location evidence="1">Cell wall</location>
    </subcellularLocation>
</comment>
<evidence type="ECO:0000256" key="4">
    <source>
        <dbReference type="ARBA" id="ARBA00022729"/>
    </source>
</evidence>
<dbReference type="Pfam" id="PF03777">
    <property type="entry name" value="ChpA-C"/>
    <property type="match status" value="1"/>
</dbReference>
<evidence type="ECO:0000313" key="10">
    <source>
        <dbReference type="EMBL" id="GGN43292.1"/>
    </source>
</evidence>
<keyword evidence="5" id="KW-0130">Cell adhesion</keyword>
<sequence>MLPIAKTLVVSAAAGMALIGAAGSALADAGAGGAALNSPGYLSGNVLQLPINEPLNICGNTLSAPGLLNAASGNTCATR</sequence>
<evidence type="ECO:0000256" key="3">
    <source>
        <dbReference type="ARBA" id="ARBA00022525"/>
    </source>
</evidence>
<evidence type="ECO:0000256" key="7">
    <source>
        <dbReference type="PROSITE-ProRule" id="PRU01232"/>
    </source>
</evidence>